<feature type="active site" evidence="5">
    <location>
        <position position="132"/>
    </location>
</feature>
<dbReference type="RefSeq" id="WP_130555271.1">
    <property type="nucleotide sequence ID" value="NZ_SHGT01000039.1"/>
</dbReference>
<keyword evidence="4 7" id="KW-0413">Isomerase</keyword>
<evidence type="ECO:0000313" key="9">
    <source>
        <dbReference type="EMBL" id="TAA11529.1"/>
    </source>
</evidence>
<dbReference type="Pfam" id="PF00849">
    <property type="entry name" value="PseudoU_synth_2"/>
    <property type="match status" value="1"/>
</dbReference>
<dbReference type="Pfam" id="PF01479">
    <property type="entry name" value="S4"/>
    <property type="match status" value="1"/>
</dbReference>
<dbReference type="GO" id="GO:0003723">
    <property type="term" value="F:RNA binding"/>
    <property type="evidence" value="ECO:0007669"/>
    <property type="project" value="UniProtKB-KW"/>
</dbReference>
<dbReference type="PANTHER" id="PTHR21600:SF44">
    <property type="entry name" value="RIBOSOMAL LARGE SUBUNIT PSEUDOURIDINE SYNTHASE D"/>
    <property type="match status" value="1"/>
</dbReference>
<dbReference type="InterPro" id="IPR036986">
    <property type="entry name" value="S4_RNA-bd_sf"/>
</dbReference>
<evidence type="ECO:0000256" key="1">
    <source>
        <dbReference type="ARBA" id="ARBA00000073"/>
    </source>
</evidence>
<evidence type="ECO:0000259" key="8">
    <source>
        <dbReference type="SMART" id="SM00363"/>
    </source>
</evidence>
<dbReference type="Gene3D" id="3.30.2350.10">
    <property type="entry name" value="Pseudouridine synthase"/>
    <property type="match status" value="1"/>
</dbReference>
<reference evidence="9 10" key="1">
    <citation type="submission" date="2019-02" db="EMBL/GenBank/DDBJ databases">
        <title>First genome of the species Streptococcus parasuis.</title>
        <authorList>
            <person name="Stevens M.J.A."/>
            <person name="Stephan R."/>
        </authorList>
    </citation>
    <scope>NUCLEOTIDE SEQUENCE [LARGE SCALE GENOMIC DNA]</scope>
    <source>
        <strain evidence="9 10">4253</strain>
    </source>
</reference>
<name>A0A4Q8L0P9_9STRE</name>
<dbReference type="SUPFAM" id="SSF55120">
    <property type="entry name" value="Pseudouridine synthase"/>
    <property type="match status" value="1"/>
</dbReference>
<comment type="caution">
    <text evidence="9">The sequence shown here is derived from an EMBL/GenBank/DDBJ whole genome shotgun (WGS) entry which is preliminary data.</text>
</comment>
<dbReference type="GO" id="GO:0000455">
    <property type="term" value="P:enzyme-directed rRNA pseudouridine synthesis"/>
    <property type="evidence" value="ECO:0007669"/>
    <property type="project" value="TreeGrafter"/>
</dbReference>
<evidence type="ECO:0000313" key="10">
    <source>
        <dbReference type="Proteomes" id="UP000291525"/>
    </source>
</evidence>
<evidence type="ECO:0000256" key="4">
    <source>
        <dbReference type="ARBA" id="ARBA00023235"/>
    </source>
</evidence>
<dbReference type="EMBL" id="SHGT01000039">
    <property type="protein sequence ID" value="TAA11529.1"/>
    <property type="molecule type" value="Genomic_DNA"/>
</dbReference>
<feature type="domain" description="RNA-binding S4" evidence="8">
    <location>
        <begin position="10"/>
        <end position="66"/>
    </location>
</feature>
<gene>
    <name evidence="9" type="ORF">EXW74_06960</name>
</gene>
<keyword evidence="3 6" id="KW-0694">RNA-binding</keyword>
<dbReference type="EC" id="5.4.99.-" evidence="7"/>
<comment type="function">
    <text evidence="7">Responsible for synthesis of pseudouridine from uracil.</text>
</comment>
<evidence type="ECO:0000256" key="3">
    <source>
        <dbReference type="ARBA" id="ARBA00022884"/>
    </source>
</evidence>
<evidence type="ECO:0000256" key="7">
    <source>
        <dbReference type="RuleBase" id="RU362028"/>
    </source>
</evidence>
<accession>A0A4Q8L0P9</accession>
<dbReference type="PROSITE" id="PS50889">
    <property type="entry name" value="S4"/>
    <property type="match status" value="1"/>
</dbReference>
<sequence length="308" mass="34088">MKIKVETGGVRLDKALSELTELSRSVANDQIKAGQVLVNGQVKKAKYTVQEGDIITYQVPEIEEIDYIAEDIPLDIVYQDEDVAVVNKPQGMVVHPSAGHTSGTLVNALLYHVKDLSGINGVLRPGIVHRIDKDTSGLLMIAKNDEAHTKLAAELKDKKSLRKYWAIVHGNLPNDRGVIEAPIGRSEKDRKKQAVTAKGKKAVTRFQVLERFDDYTLVELTLETGRTHQIRVHMAYIGHPVAGDEVYGPRKTLKGNGQFLHARTLGFTHPRTGEVVAFTAEAPAIFQDTLEYLRRTAKGQGAREQTIL</sequence>
<protein>
    <recommendedName>
        <fullName evidence="7">Pseudouridine synthase</fullName>
        <ecNumber evidence="7">5.4.99.-</ecNumber>
    </recommendedName>
</protein>
<dbReference type="PROSITE" id="PS01129">
    <property type="entry name" value="PSI_RLU"/>
    <property type="match status" value="1"/>
</dbReference>
<dbReference type="SUPFAM" id="SSF55174">
    <property type="entry name" value="Alpha-L RNA-binding motif"/>
    <property type="match status" value="1"/>
</dbReference>
<dbReference type="InterPro" id="IPR002942">
    <property type="entry name" value="S4_RNA-bd"/>
</dbReference>
<dbReference type="InterPro" id="IPR050188">
    <property type="entry name" value="RluA_PseudoU_synthase"/>
</dbReference>
<evidence type="ECO:0000256" key="5">
    <source>
        <dbReference type="PIRSR" id="PIRSR606225-1"/>
    </source>
</evidence>
<dbReference type="Proteomes" id="UP000291525">
    <property type="component" value="Unassembled WGS sequence"/>
</dbReference>
<dbReference type="InterPro" id="IPR020103">
    <property type="entry name" value="PsdUridine_synth_cat_dom_sf"/>
</dbReference>
<dbReference type="CDD" id="cd02869">
    <property type="entry name" value="PseudoU_synth_RluA_like"/>
    <property type="match status" value="1"/>
</dbReference>
<organism evidence="9 10">
    <name type="scientific">Streptococcus parasuis</name>
    <dbReference type="NCBI Taxonomy" id="1501662"/>
    <lineage>
        <taxon>Bacteria</taxon>
        <taxon>Bacillati</taxon>
        <taxon>Bacillota</taxon>
        <taxon>Bacilli</taxon>
        <taxon>Lactobacillales</taxon>
        <taxon>Streptococcaceae</taxon>
        <taxon>Streptococcus</taxon>
    </lineage>
</organism>
<dbReference type="SMART" id="SM00363">
    <property type="entry name" value="S4"/>
    <property type="match status" value="1"/>
</dbReference>
<dbReference type="AlphaFoldDB" id="A0A4Q8L0P9"/>
<dbReference type="InterPro" id="IPR006225">
    <property type="entry name" value="PsdUridine_synth_RluC/D"/>
</dbReference>
<dbReference type="NCBIfam" id="TIGR00005">
    <property type="entry name" value="rluA_subfam"/>
    <property type="match status" value="1"/>
</dbReference>
<dbReference type="GO" id="GO:0120159">
    <property type="term" value="F:rRNA pseudouridine synthase activity"/>
    <property type="evidence" value="ECO:0007669"/>
    <property type="project" value="UniProtKB-ARBA"/>
</dbReference>
<proteinExistence type="inferred from homology"/>
<dbReference type="OrthoDB" id="9807829at2"/>
<evidence type="ECO:0000256" key="2">
    <source>
        <dbReference type="ARBA" id="ARBA00010876"/>
    </source>
</evidence>
<comment type="similarity">
    <text evidence="2 7">Belongs to the pseudouridine synthase RluA family.</text>
</comment>
<dbReference type="Gene3D" id="3.10.290.10">
    <property type="entry name" value="RNA-binding S4 domain"/>
    <property type="match status" value="1"/>
</dbReference>
<comment type="catalytic activity">
    <reaction evidence="1 7">
        <text>a uridine in RNA = a pseudouridine in RNA</text>
        <dbReference type="Rhea" id="RHEA:48348"/>
        <dbReference type="Rhea" id="RHEA-COMP:12068"/>
        <dbReference type="Rhea" id="RHEA-COMP:12069"/>
        <dbReference type="ChEBI" id="CHEBI:65314"/>
        <dbReference type="ChEBI" id="CHEBI:65315"/>
    </reaction>
</comment>
<dbReference type="CDD" id="cd00165">
    <property type="entry name" value="S4"/>
    <property type="match status" value="1"/>
</dbReference>
<dbReference type="InterPro" id="IPR006145">
    <property type="entry name" value="PsdUridine_synth_RsuA/RluA"/>
</dbReference>
<dbReference type="InterPro" id="IPR006224">
    <property type="entry name" value="PsdUridine_synth_RluA-like_CS"/>
</dbReference>
<dbReference type="FunFam" id="3.30.2350.10:FF:000006">
    <property type="entry name" value="Pseudouridine synthase"/>
    <property type="match status" value="1"/>
</dbReference>
<evidence type="ECO:0000256" key="6">
    <source>
        <dbReference type="PROSITE-ProRule" id="PRU00182"/>
    </source>
</evidence>
<dbReference type="PANTHER" id="PTHR21600">
    <property type="entry name" value="MITOCHONDRIAL RNA PSEUDOURIDINE SYNTHASE"/>
    <property type="match status" value="1"/>
</dbReference>